<feature type="transmembrane region" description="Helical" evidence="1">
    <location>
        <begin position="21"/>
        <end position="46"/>
    </location>
</feature>
<dbReference type="EMBL" id="HBUF01003743">
    <property type="protein sequence ID" value="CAG6606494.1"/>
    <property type="molecule type" value="Transcribed_RNA"/>
</dbReference>
<protein>
    <submittedName>
        <fullName evidence="2">Uncharacterized protein</fullName>
    </submittedName>
</protein>
<organism evidence="2">
    <name type="scientific">Cacopsylla melanoneura</name>
    <dbReference type="NCBI Taxonomy" id="428564"/>
    <lineage>
        <taxon>Eukaryota</taxon>
        <taxon>Metazoa</taxon>
        <taxon>Ecdysozoa</taxon>
        <taxon>Arthropoda</taxon>
        <taxon>Hexapoda</taxon>
        <taxon>Insecta</taxon>
        <taxon>Pterygota</taxon>
        <taxon>Neoptera</taxon>
        <taxon>Paraneoptera</taxon>
        <taxon>Hemiptera</taxon>
        <taxon>Sternorrhyncha</taxon>
        <taxon>Psylloidea</taxon>
        <taxon>Psyllidae</taxon>
        <taxon>Psyllinae</taxon>
        <taxon>Cacopsylla</taxon>
    </lineage>
</organism>
<evidence type="ECO:0000313" key="2">
    <source>
        <dbReference type="EMBL" id="CAG6606495.1"/>
    </source>
</evidence>
<accession>A0A8D8LBJ5</accession>
<proteinExistence type="predicted"/>
<evidence type="ECO:0000256" key="1">
    <source>
        <dbReference type="SAM" id="Phobius"/>
    </source>
</evidence>
<keyword evidence="1" id="KW-0812">Transmembrane</keyword>
<reference evidence="2" key="1">
    <citation type="submission" date="2021-05" db="EMBL/GenBank/DDBJ databases">
        <authorList>
            <person name="Alioto T."/>
            <person name="Alioto T."/>
            <person name="Gomez Garrido J."/>
        </authorList>
    </citation>
    <scope>NUCLEOTIDE SEQUENCE</scope>
</reference>
<sequence length="120" mass="14231">MTDTYLNKKGDFLERSLNWQVLSFFCVYPAVTCCVFSSAIFSFSVLTPRPVYSTSNYSRIRIRLFYSTPHYSRIRLFYSTSHYSRIRLFTSVHPYFPNVSSTLFCSHLSDYNEHKLSQWC</sequence>
<keyword evidence="1" id="KW-0472">Membrane</keyword>
<keyword evidence="1" id="KW-1133">Transmembrane helix</keyword>
<dbReference type="AlphaFoldDB" id="A0A8D8LBJ5"/>
<name>A0A8D8LBJ5_9HEMI</name>
<dbReference type="EMBL" id="HBUF01003744">
    <property type="protein sequence ID" value="CAG6606495.1"/>
    <property type="molecule type" value="Transcribed_RNA"/>
</dbReference>